<dbReference type="KEGG" id="ptkz:JDV02_000659"/>
<feature type="compositionally biased region" description="Polar residues" evidence="2">
    <location>
        <begin position="465"/>
        <end position="475"/>
    </location>
</feature>
<keyword evidence="1" id="KW-0175">Coiled coil</keyword>
<evidence type="ECO:0000313" key="4">
    <source>
        <dbReference type="Proteomes" id="UP000829364"/>
    </source>
</evidence>
<feature type="region of interest" description="Disordered" evidence="2">
    <location>
        <begin position="718"/>
        <end position="854"/>
    </location>
</feature>
<feature type="compositionally biased region" description="Low complexity" evidence="2">
    <location>
        <begin position="540"/>
        <end position="557"/>
    </location>
</feature>
<feature type="compositionally biased region" description="Acidic residues" evidence="2">
    <location>
        <begin position="780"/>
        <end position="791"/>
    </location>
</feature>
<feature type="compositionally biased region" description="Basic residues" evidence="2">
    <location>
        <begin position="1"/>
        <end position="18"/>
    </location>
</feature>
<dbReference type="EMBL" id="CP086354">
    <property type="protein sequence ID" value="UNI13974.1"/>
    <property type="molecule type" value="Genomic_DNA"/>
</dbReference>
<sequence>MTRKNQRKASHRAGKKTSSKLVSGDVDSRLGHVSNRQLDQLTRVLFRDPALNRRKWVKEQGVLMKRLDGRFLRPKGLTSRLAMRMAKHGVPFTLAQADLCRLHNPLDPRLIRKLSTMVDEEFAEWPRKLRRREVRLKDESPLGHWLDRMDEAKEMWLCGELSDKHEGAWPRMGRWHRGRGCEACLLAAVGRNFEAVRDLTVSVTTRQRYMAARWPGYQTPPLLRVLKSWRKLYPEETRQALTRDCERLAGDIMQLLRELRAEREARKEEKRSLWVLLGAAGLRDHSCESLPNGRFRFHPRRARQGVLRDGAGSNSQPQAQDDMGEQPQGEAFCPPNGPMATNAGREATCQNPSQVGEQHGTPGKSSQPGQPGVKATAAQKAAATNTQSHQHGVDAAGKGAEPSMNGQGYGHEANCRGRAVDATPRPTAPRPSLFSRLRNTARGREDKHHHAATGVFTGNRADGAQSMSTRKNTASRPREYVARQTQTRPAQDTKQQRAAAEVKRTSPRATDKSHEHGEPLTKQRLARDMPSRRGARRPGHPSASSPGSASKHAAGGPLFEPARPLDDRQGFRFRTAEMFMGTPQPRPARVQTQDFIRRRDDGGTKTKPPLSQSRRRRRRKHRCRMLRLNILRHNGGGYHADGSRYGSTAAAEMKPRREEHVTRHQTRGHAPDTPYDGVGRHGAEGSGYVNEAAAVPGVGDAGNGMAWFNPLRMFVAGDGGGGGGPSTTNPPLSPNVPAMQRRPTEYGSTKEYGTGGGGHVGCDENEALRGGTERSWAAGVEDDDDDDDDDDASVRTGRPRQGSTRDGGGGGGGGANDDGGLRVRAGEREDGPARGRPPWPFGEHIVDRTGGRGW</sequence>
<dbReference type="OrthoDB" id="3786931at2759"/>
<dbReference type="AlphaFoldDB" id="A0A9Q8Q5A3"/>
<feature type="region of interest" description="Disordered" evidence="2">
    <location>
        <begin position="658"/>
        <end position="678"/>
    </location>
</feature>
<accession>A0A9Q8Q5A3</accession>
<gene>
    <name evidence="3" type="ORF">JDV02_000659</name>
</gene>
<evidence type="ECO:0000256" key="1">
    <source>
        <dbReference type="SAM" id="Coils"/>
    </source>
</evidence>
<feature type="compositionally biased region" description="Basic and acidic residues" evidence="2">
    <location>
        <begin position="595"/>
        <end position="604"/>
    </location>
</feature>
<dbReference type="RefSeq" id="XP_047837455.1">
    <property type="nucleotide sequence ID" value="XM_047981495.1"/>
</dbReference>
<organism evidence="3 4">
    <name type="scientific">Purpureocillium takamizusanense</name>
    <dbReference type="NCBI Taxonomy" id="2060973"/>
    <lineage>
        <taxon>Eukaryota</taxon>
        <taxon>Fungi</taxon>
        <taxon>Dikarya</taxon>
        <taxon>Ascomycota</taxon>
        <taxon>Pezizomycotina</taxon>
        <taxon>Sordariomycetes</taxon>
        <taxon>Hypocreomycetidae</taxon>
        <taxon>Hypocreales</taxon>
        <taxon>Ophiocordycipitaceae</taxon>
        <taxon>Purpureocillium</taxon>
    </lineage>
</organism>
<dbReference type="GeneID" id="72062624"/>
<feature type="compositionally biased region" description="Basic and acidic residues" evidence="2">
    <location>
        <begin position="500"/>
        <end position="531"/>
    </location>
</feature>
<feature type="region of interest" description="Disordered" evidence="2">
    <location>
        <begin position="441"/>
        <end position="620"/>
    </location>
</feature>
<feature type="region of interest" description="Disordered" evidence="2">
    <location>
        <begin position="307"/>
        <end position="414"/>
    </location>
</feature>
<feature type="compositionally biased region" description="Gly residues" evidence="2">
    <location>
        <begin position="805"/>
        <end position="817"/>
    </location>
</feature>
<protein>
    <submittedName>
        <fullName evidence="3">Uncharacterized protein</fullName>
    </submittedName>
</protein>
<keyword evidence="4" id="KW-1185">Reference proteome</keyword>
<feature type="coiled-coil region" evidence="1">
    <location>
        <begin position="238"/>
        <end position="272"/>
    </location>
</feature>
<proteinExistence type="predicted"/>
<feature type="compositionally biased region" description="Low complexity" evidence="2">
    <location>
        <begin position="374"/>
        <end position="387"/>
    </location>
</feature>
<name>A0A9Q8Q5A3_9HYPO</name>
<evidence type="ECO:0000313" key="3">
    <source>
        <dbReference type="EMBL" id="UNI13974.1"/>
    </source>
</evidence>
<feature type="compositionally biased region" description="Polar residues" evidence="2">
    <location>
        <begin position="483"/>
        <end position="493"/>
    </location>
</feature>
<reference evidence="3" key="1">
    <citation type="submission" date="2021-11" db="EMBL/GenBank/DDBJ databases">
        <title>Purpureocillium_takamizusanense_genome.</title>
        <authorList>
            <person name="Nguyen N.-H."/>
        </authorList>
    </citation>
    <scope>NUCLEOTIDE SEQUENCE</scope>
    <source>
        <strain evidence="3">PT3</strain>
    </source>
</reference>
<feature type="compositionally biased region" description="Basic and acidic residues" evidence="2">
    <location>
        <begin position="819"/>
        <end position="833"/>
    </location>
</feature>
<feature type="compositionally biased region" description="Basic and acidic residues" evidence="2">
    <location>
        <begin position="844"/>
        <end position="854"/>
    </location>
</feature>
<feature type="region of interest" description="Disordered" evidence="2">
    <location>
        <begin position="1"/>
        <end position="26"/>
    </location>
</feature>
<dbReference type="Proteomes" id="UP000829364">
    <property type="component" value="Chromosome 1"/>
</dbReference>
<evidence type="ECO:0000256" key="2">
    <source>
        <dbReference type="SAM" id="MobiDB-lite"/>
    </source>
</evidence>